<dbReference type="GO" id="GO:0006400">
    <property type="term" value="P:tRNA modification"/>
    <property type="evidence" value="ECO:0007669"/>
    <property type="project" value="UniProtKB-UniRule"/>
</dbReference>
<reference evidence="10 11" key="1">
    <citation type="submission" date="2016-10" db="EMBL/GenBank/DDBJ databases">
        <authorList>
            <person name="de Groot N.N."/>
        </authorList>
    </citation>
    <scope>NUCLEOTIDE SEQUENCE [LARGE SCALE GENOMIC DNA]</scope>
    <source>
        <strain evidence="10 11">DSM 2784</strain>
    </source>
</reference>
<evidence type="ECO:0000256" key="7">
    <source>
        <dbReference type="ARBA" id="ARBA00048539"/>
    </source>
</evidence>
<dbReference type="NCBIfam" id="TIGR02432">
    <property type="entry name" value="lysidine_TilS_N"/>
    <property type="match status" value="1"/>
</dbReference>
<comment type="catalytic activity">
    <reaction evidence="7 8">
        <text>cytidine(34) in tRNA(Ile2) + L-lysine + ATP = lysidine(34) in tRNA(Ile2) + AMP + diphosphate + H(+)</text>
        <dbReference type="Rhea" id="RHEA:43744"/>
        <dbReference type="Rhea" id="RHEA-COMP:10625"/>
        <dbReference type="Rhea" id="RHEA-COMP:10670"/>
        <dbReference type="ChEBI" id="CHEBI:15378"/>
        <dbReference type="ChEBI" id="CHEBI:30616"/>
        <dbReference type="ChEBI" id="CHEBI:32551"/>
        <dbReference type="ChEBI" id="CHEBI:33019"/>
        <dbReference type="ChEBI" id="CHEBI:82748"/>
        <dbReference type="ChEBI" id="CHEBI:83665"/>
        <dbReference type="ChEBI" id="CHEBI:456215"/>
        <dbReference type="EC" id="6.3.4.19"/>
    </reaction>
</comment>
<gene>
    <name evidence="8" type="primary">tilS</name>
    <name evidence="10" type="ORF">SAMN03080599_00019</name>
</gene>
<evidence type="ECO:0000256" key="4">
    <source>
        <dbReference type="ARBA" id="ARBA00022694"/>
    </source>
</evidence>
<dbReference type="PANTHER" id="PTHR43033:SF1">
    <property type="entry name" value="TRNA(ILE)-LYSIDINE SYNTHASE-RELATED"/>
    <property type="match status" value="1"/>
</dbReference>
<keyword evidence="5 8" id="KW-0547">Nucleotide-binding</keyword>
<dbReference type="Gene3D" id="1.20.59.20">
    <property type="match status" value="1"/>
</dbReference>
<keyword evidence="11" id="KW-1185">Reference proteome</keyword>
<comment type="domain">
    <text evidence="8">The N-terminal region contains the highly conserved SGGXDS motif, predicted to be a P-loop motif involved in ATP binding.</text>
</comment>
<dbReference type="SUPFAM" id="SSF56037">
    <property type="entry name" value="PheT/TilS domain"/>
    <property type="match status" value="1"/>
</dbReference>
<dbReference type="GO" id="GO:0005524">
    <property type="term" value="F:ATP binding"/>
    <property type="evidence" value="ECO:0007669"/>
    <property type="project" value="UniProtKB-UniRule"/>
</dbReference>
<dbReference type="Gene3D" id="3.50.40.10">
    <property type="entry name" value="Phenylalanyl-trna Synthetase, Chain B, domain 3"/>
    <property type="match status" value="1"/>
</dbReference>
<comment type="subcellular location">
    <subcellularLocation>
        <location evidence="1 8">Cytoplasm</location>
    </subcellularLocation>
</comment>
<comment type="function">
    <text evidence="8">Ligates lysine onto the cytidine present at position 34 of the AUA codon-specific tRNA(Ile) that contains the anticodon CAU, in an ATP-dependent manner. Cytidine is converted to lysidine, thus changing the amino acid specificity of the tRNA from methionine to isoleucine.</text>
</comment>
<evidence type="ECO:0000256" key="6">
    <source>
        <dbReference type="ARBA" id="ARBA00022840"/>
    </source>
</evidence>
<dbReference type="InterPro" id="IPR012795">
    <property type="entry name" value="tRNA_Ile_lys_synt_N"/>
</dbReference>
<dbReference type="RefSeq" id="WP_242870747.1">
    <property type="nucleotide sequence ID" value="NZ_FMWL01000001.1"/>
</dbReference>
<dbReference type="NCBIfam" id="TIGR02433">
    <property type="entry name" value="lysidine_TilS_C"/>
    <property type="match status" value="1"/>
</dbReference>
<dbReference type="SUPFAM" id="SSF82829">
    <property type="entry name" value="MesJ substrate recognition domain-like"/>
    <property type="match status" value="1"/>
</dbReference>
<comment type="similarity">
    <text evidence="8">Belongs to the tRNA(Ile)-lysidine synthase family.</text>
</comment>
<dbReference type="PANTHER" id="PTHR43033">
    <property type="entry name" value="TRNA(ILE)-LYSIDINE SYNTHASE-RELATED"/>
    <property type="match status" value="1"/>
</dbReference>
<dbReference type="CDD" id="cd01992">
    <property type="entry name" value="TilS_N"/>
    <property type="match status" value="1"/>
</dbReference>
<feature type="binding site" evidence="8">
    <location>
        <begin position="34"/>
        <end position="39"/>
    </location>
    <ligand>
        <name>ATP</name>
        <dbReference type="ChEBI" id="CHEBI:30616"/>
    </ligand>
</feature>
<name>A0A1G5RQ72_9FIRM</name>
<keyword evidence="4 8" id="KW-0819">tRNA processing</keyword>
<dbReference type="Proteomes" id="UP000199208">
    <property type="component" value="Unassembled WGS sequence"/>
</dbReference>
<dbReference type="SMART" id="SM00977">
    <property type="entry name" value="TilS_C"/>
    <property type="match status" value="1"/>
</dbReference>
<dbReference type="SUPFAM" id="SSF52402">
    <property type="entry name" value="Adenine nucleotide alpha hydrolases-like"/>
    <property type="match status" value="1"/>
</dbReference>
<evidence type="ECO:0000259" key="9">
    <source>
        <dbReference type="SMART" id="SM00977"/>
    </source>
</evidence>
<dbReference type="EMBL" id="FMWL01000001">
    <property type="protein sequence ID" value="SCZ76000.1"/>
    <property type="molecule type" value="Genomic_DNA"/>
</dbReference>
<dbReference type="InterPro" id="IPR011063">
    <property type="entry name" value="TilS/TtcA_N"/>
</dbReference>
<dbReference type="HAMAP" id="MF_01161">
    <property type="entry name" value="tRNA_Ile_lys_synt"/>
    <property type="match status" value="1"/>
</dbReference>
<keyword evidence="3 8" id="KW-0436">Ligase</keyword>
<evidence type="ECO:0000256" key="8">
    <source>
        <dbReference type="HAMAP-Rule" id="MF_01161"/>
    </source>
</evidence>
<dbReference type="Pfam" id="PF09179">
    <property type="entry name" value="TilS"/>
    <property type="match status" value="1"/>
</dbReference>
<organism evidence="10 11">
    <name type="scientific">Acidaminobacter hydrogenoformans DSM 2784</name>
    <dbReference type="NCBI Taxonomy" id="1120920"/>
    <lineage>
        <taxon>Bacteria</taxon>
        <taxon>Bacillati</taxon>
        <taxon>Bacillota</taxon>
        <taxon>Clostridia</taxon>
        <taxon>Peptostreptococcales</taxon>
        <taxon>Acidaminobacteraceae</taxon>
        <taxon>Acidaminobacter</taxon>
    </lineage>
</organism>
<dbReference type="AlphaFoldDB" id="A0A1G5RQ72"/>
<dbReference type="InterPro" id="IPR012796">
    <property type="entry name" value="Lysidine-tRNA-synth_C"/>
</dbReference>
<dbReference type="Pfam" id="PF01171">
    <property type="entry name" value="ATP_bind_3"/>
    <property type="match status" value="1"/>
</dbReference>
<keyword evidence="2 8" id="KW-0963">Cytoplasm</keyword>
<evidence type="ECO:0000313" key="11">
    <source>
        <dbReference type="Proteomes" id="UP000199208"/>
    </source>
</evidence>
<keyword evidence="6 8" id="KW-0067">ATP-binding</keyword>
<proteinExistence type="inferred from homology"/>
<dbReference type="GO" id="GO:0032267">
    <property type="term" value="F:tRNA(Ile)-lysidine synthase activity"/>
    <property type="evidence" value="ECO:0007669"/>
    <property type="project" value="UniProtKB-EC"/>
</dbReference>
<dbReference type="InterPro" id="IPR012094">
    <property type="entry name" value="tRNA_Ile_lys_synt"/>
</dbReference>
<protein>
    <recommendedName>
        <fullName evidence="8">tRNA(Ile)-lysidine synthase</fullName>
        <ecNumber evidence="8">6.3.4.19</ecNumber>
    </recommendedName>
    <alternativeName>
        <fullName evidence="8">tRNA(Ile)-2-lysyl-cytidine synthase</fullName>
    </alternativeName>
    <alternativeName>
        <fullName evidence="8">tRNA(Ile)-lysidine synthetase</fullName>
    </alternativeName>
</protein>
<dbReference type="InterPro" id="IPR020825">
    <property type="entry name" value="Phe-tRNA_synthase-like_B3/B4"/>
</dbReference>
<evidence type="ECO:0000256" key="3">
    <source>
        <dbReference type="ARBA" id="ARBA00022598"/>
    </source>
</evidence>
<dbReference type="InterPro" id="IPR014729">
    <property type="entry name" value="Rossmann-like_a/b/a_fold"/>
</dbReference>
<dbReference type="STRING" id="1120920.SAMN03080599_00019"/>
<evidence type="ECO:0000256" key="1">
    <source>
        <dbReference type="ARBA" id="ARBA00004496"/>
    </source>
</evidence>
<evidence type="ECO:0000256" key="5">
    <source>
        <dbReference type="ARBA" id="ARBA00022741"/>
    </source>
</evidence>
<feature type="domain" description="Lysidine-tRNA(Ile) synthetase C-terminal" evidence="9">
    <location>
        <begin position="383"/>
        <end position="454"/>
    </location>
</feature>
<sequence length="465" mass="52591">MELDLSDVMLAQLLKTNQRYQMFQEGEGIVVGVSGGPDSLALLHALISLRPCLQLRLVAVHVHHGLRGEAADADAAFVQQFCLNHEVPFYLFEADIGAMAISEGTSFEMEGRRFRYESFEQVAQEEGCSKIAVAQNLNDQCETVLMRLFRGAGLKGLGGILPVRDGRIIRPLIEVSRVVIEAYCDRWGLEPRQDHTNAETDYERNRIRLEVIPYLEANFNPGLAETLVRTASLLRDEEACLERVAQEAYEAVRVPEVRVFDGAHGISLTGFSKFEPALKRRLIRCLAREVSGGVLTDFNYSHTEAVLELASDLEGSKALSLGSLEAQRVYNTLWMVEAGHMADVNVSADWEIQVEEISRAQWDARRGDSDGIAVDLDRVEGQLFIRHRAPGDRFKPFGMQESKKLKRFMIDEKIPEAQRHKIPLICDENRIIWVYGYRMSEEVRVGPATERIGWLTLRRQEQTVF</sequence>
<evidence type="ECO:0000313" key="10">
    <source>
        <dbReference type="EMBL" id="SCZ76000.1"/>
    </source>
</evidence>
<dbReference type="InterPro" id="IPR015262">
    <property type="entry name" value="tRNA_Ile_lys_synt_subst-bd"/>
</dbReference>
<dbReference type="Pfam" id="PF11734">
    <property type="entry name" value="TilS_C"/>
    <property type="match status" value="1"/>
</dbReference>
<evidence type="ECO:0000256" key="2">
    <source>
        <dbReference type="ARBA" id="ARBA00022490"/>
    </source>
</evidence>
<accession>A0A1G5RQ72</accession>
<dbReference type="EC" id="6.3.4.19" evidence="8"/>
<dbReference type="Gene3D" id="3.40.50.620">
    <property type="entry name" value="HUPs"/>
    <property type="match status" value="1"/>
</dbReference>
<dbReference type="GO" id="GO:0005737">
    <property type="term" value="C:cytoplasm"/>
    <property type="evidence" value="ECO:0007669"/>
    <property type="project" value="UniProtKB-SubCell"/>
</dbReference>